<dbReference type="GO" id="GO:0003677">
    <property type="term" value="F:DNA binding"/>
    <property type="evidence" value="ECO:0007669"/>
    <property type="project" value="InterPro"/>
</dbReference>
<dbReference type="OrthoDB" id="1747771at2759"/>
<evidence type="ECO:0000256" key="2">
    <source>
        <dbReference type="ARBA" id="ARBA00023242"/>
    </source>
</evidence>
<dbReference type="Gene3D" id="4.10.240.10">
    <property type="entry name" value="Zn(2)-C6 fungal-type DNA-binding domain"/>
    <property type="match status" value="1"/>
</dbReference>
<feature type="domain" description="Zn(2)-C6 fungal-type" evidence="4">
    <location>
        <begin position="16"/>
        <end position="47"/>
    </location>
</feature>
<dbReference type="EMBL" id="ML975163">
    <property type="protein sequence ID" value="KAF1811125.1"/>
    <property type="molecule type" value="Genomic_DNA"/>
</dbReference>
<gene>
    <name evidence="5 7" type="ORF">P152DRAFT_400011</name>
</gene>
<dbReference type="GeneID" id="54417117"/>
<keyword evidence="1" id="KW-0479">Metal-binding</keyword>
<evidence type="ECO:0000256" key="1">
    <source>
        <dbReference type="ARBA" id="ARBA00022723"/>
    </source>
</evidence>
<dbReference type="InterPro" id="IPR001138">
    <property type="entry name" value="Zn2Cys6_DnaBD"/>
</dbReference>
<dbReference type="CDD" id="cd12148">
    <property type="entry name" value="fungal_TF_MHR"/>
    <property type="match status" value="1"/>
</dbReference>
<dbReference type="GO" id="GO:0016831">
    <property type="term" value="F:carboxy-lyase activity"/>
    <property type="evidence" value="ECO:0007669"/>
    <property type="project" value="TreeGrafter"/>
</dbReference>
<keyword evidence="6" id="KW-1185">Reference proteome</keyword>
<dbReference type="PROSITE" id="PS00463">
    <property type="entry name" value="ZN2_CY6_FUNGAL_1"/>
    <property type="match status" value="1"/>
</dbReference>
<feature type="region of interest" description="Disordered" evidence="3">
    <location>
        <begin position="107"/>
        <end position="127"/>
    </location>
</feature>
<reference evidence="7" key="3">
    <citation type="submission" date="2025-04" db="UniProtKB">
        <authorList>
            <consortium name="RefSeq"/>
        </authorList>
    </citation>
    <scope>IDENTIFICATION</scope>
    <source>
        <strain evidence="7">CBS 781.70</strain>
    </source>
</reference>
<keyword evidence="2" id="KW-0539">Nucleus</keyword>
<dbReference type="InterPro" id="IPR007219">
    <property type="entry name" value="XnlR_reg_dom"/>
</dbReference>
<organism evidence="5">
    <name type="scientific">Eremomyces bilateralis CBS 781.70</name>
    <dbReference type="NCBI Taxonomy" id="1392243"/>
    <lineage>
        <taxon>Eukaryota</taxon>
        <taxon>Fungi</taxon>
        <taxon>Dikarya</taxon>
        <taxon>Ascomycota</taxon>
        <taxon>Pezizomycotina</taxon>
        <taxon>Dothideomycetes</taxon>
        <taxon>Dothideomycetes incertae sedis</taxon>
        <taxon>Eremomycetales</taxon>
        <taxon>Eremomycetaceae</taxon>
        <taxon>Eremomyces</taxon>
    </lineage>
</organism>
<sequence>MPNVPPHKRKARPQKVCQPCRMRKVKCTYEFPCKTCIERGHPELCEYLPDLPSKRIYSTAHLEDGERFIPSKEQWTEMGDRIAGVENVLRELRDGLHRLQAQLGHGKAAPLAATDADQDTSSTHSDRTVLQGMSASNELAGDSIYLGENSVPAMVVALVKNTNMDKTTAVEEVLGKSILPVFGLDNESATYPFVDLWGIPHGSFKRIELLCKLLPTTDSDCIRTFQQYRDTAHVIFPGIVDIAQFESDLLDFLRHRSWEPLAVQPGNLDNQTVYGRDLHWLGLLFAALASGVQCSDLPRKERQLKSQVYVCCAYECLRIVNYLSRSTLSDLQNLLVLGNVISNNMNAGVAWSLLGLTIRLAQSLGLHYEVPASDPSANQTAKSSIWWQIIWQDSLLSITFDRSSQASIAAHLSHRKTTSKLSYINFMRRLCKMGLDIVQRRTVAKPTQAKFLEIMEIRNQIKEDEQHLEPHLTDIANCRSMREQLEFWNLYLHRSYILSELCRPTLNRHKVPYQQEELARSLHTLCVESLTNTVDAFLGLQNITSFATQSWAAVHRSLSCALLLGILGEASRSNRVRNLVGRLTTVMSHVVSSVDRSELSTPLARSMAALVKLSAEPPPAENEPSQMTLAFEDWNEADDLMSGVARAGNMDSPLPHSSKSSSSSETSPYSVLNSIMWGPLDMLPLG</sequence>
<dbReference type="SMART" id="SM00906">
    <property type="entry name" value="Fungal_trans"/>
    <property type="match status" value="1"/>
</dbReference>
<dbReference type="GO" id="GO:0008270">
    <property type="term" value="F:zinc ion binding"/>
    <property type="evidence" value="ECO:0007669"/>
    <property type="project" value="InterPro"/>
</dbReference>
<dbReference type="PROSITE" id="PS50048">
    <property type="entry name" value="ZN2_CY6_FUNGAL_2"/>
    <property type="match status" value="1"/>
</dbReference>
<dbReference type="InterPro" id="IPR036864">
    <property type="entry name" value="Zn2-C6_fun-type_DNA-bd_sf"/>
</dbReference>
<dbReference type="CDD" id="cd00067">
    <property type="entry name" value="GAL4"/>
    <property type="match status" value="1"/>
</dbReference>
<dbReference type="InterPro" id="IPR004507">
    <property type="entry name" value="UbiX-like"/>
</dbReference>
<dbReference type="Pfam" id="PF00172">
    <property type="entry name" value="Zn_clus"/>
    <property type="match status" value="1"/>
</dbReference>
<accession>A0A6G1FZ25</accession>
<dbReference type="RefSeq" id="XP_033532756.1">
    <property type="nucleotide sequence ID" value="XM_033676547.1"/>
</dbReference>
<reference evidence="5 7" key="1">
    <citation type="submission" date="2020-01" db="EMBL/GenBank/DDBJ databases">
        <authorList>
            <consortium name="DOE Joint Genome Institute"/>
            <person name="Haridas S."/>
            <person name="Albert R."/>
            <person name="Binder M."/>
            <person name="Bloem J."/>
            <person name="Labutti K."/>
            <person name="Salamov A."/>
            <person name="Andreopoulos B."/>
            <person name="Baker S.E."/>
            <person name="Barry K."/>
            <person name="Bills G."/>
            <person name="Bluhm B.H."/>
            <person name="Cannon C."/>
            <person name="Castanera R."/>
            <person name="Culley D.E."/>
            <person name="Daum C."/>
            <person name="Ezra D."/>
            <person name="Gonzalez J.B."/>
            <person name="Henrissat B."/>
            <person name="Kuo A."/>
            <person name="Liang C."/>
            <person name="Lipzen A."/>
            <person name="Lutzoni F."/>
            <person name="Magnuson J."/>
            <person name="Mondo S."/>
            <person name="Nolan M."/>
            <person name="Ohm R."/>
            <person name="Pangilinan J."/>
            <person name="Park H.-J."/>
            <person name="Ramirez L."/>
            <person name="Alfaro M."/>
            <person name="Sun H."/>
            <person name="Tritt A."/>
            <person name="Yoshinaga Y."/>
            <person name="Zwiers L.-H."/>
            <person name="Turgeon B.G."/>
            <person name="Goodwin S.B."/>
            <person name="Spatafora J.W."/>
            <person name="Crous P.W."/>
            <person name="Grigoriev I.V."/>
        </authorList>
    </citation>
    <scope>NUCLEOTIDE SEQUENCE</scope>
    <source>
        <strain evidence="5 7">CBS 781.70</strain>
    </source>
</reference>
<dbReference type="GO" id="GO:0006351">
    <property type="term" value="P:DNA-templated transcription"/>
    <property type="evidence" value="ECO:0007669"/>
    <property type="project" value="InterPro"/>
</dbReference>
<proteinExistence type="predicted"/>
<protein>
    <recommendedName>
        <fullName evidence="4">Zn(2)-C6 fungal-type domain-containing protein</fullName>
    </recommendedName>
</protein>
<dbReference type="Proteomes" id="UP000504638">
    <property type="component" value="Unplaced"/>
</dbReference>
<evidence type="ECO:0000313" key="5">
    <source>
        <dbReference type="EMBL" id="KAF1811125.1"/>
    </source>
</evidence>
<dbReference type="AlphaFoldDB" id="A0A6G1FZ25"/>
<dbReference type="SMART" id="SM00066">
    <property type="entry name" value="GAL4"/>
    <property type="match status" value="1"/>
</dbReference>
<name>A0A6G1FZ25_9PEZI</name>
<dbReference type="PANTHER" id="PTHR43374:SF1">
    <property type="entry name" value="FLAVIN PRENYLTRANSFERASE PAD1, MITOCHONDRIAL"/>
    <property type="match status" value="1"/>
</dbReference>
<dbReference type="GO" id="GO:0000981">
    <property type="term" value="F:DNA-binding transcription factor activity, RNA polymerase II-specific"/>
    <property type="evidence" value="ECO:0007669"/>
    <property type="project" value="InterPro"/>
</dbReference>
<reference evidence="7" key="2">
    <citation type="submission" date="2020-04" db="EMBL/GenBank/DDBJ databases">
        <authorList>
            <consortium name="NCBI Genome Project"/>
        </authorList>
    </citation>
    <scope>NUCLEOTIDE SEQUENCE</scope>
    <source>
        <strain evidence="7">CBS 781.70</strain>
    </source>
</reference>
<dbReference type="SUPFAM" id="SSF57701">
    <property type="entry name" value="Zn2/Cys6 DNA-binding domain"/>
    <property type="match status" value="1"/>
</dbReference>
<evidence type="ECO:0000313" key="7">
    <source>
        <dbReference type="RefSeq" id="XP_033532756.1"/>
    </source>
</evidence>
<evidence type="ECO:0000256" key="3">
    <source>
        <dbReference type="SAM" id="MobiDB-lite"/>
    </source>
</evidence>
<evidence type="ECO:0000313" key="6">
    <source>
        <dbReference type="Proteomes" id="UP000504638"/>
    </source>
</evidence>
<feature type="compositionally biased region" description="Low complexity" evidence="3">
    <location>
        <begin position="652"/>
        <end position="669"/>
    </location>
</feature>
<dbReference type="PANTHER" id="PTHR43374">
    <property type="entry name" value="FLAVIN PRENYLTRANSFERASE"/>
    <property type="match status" value="1"/>
</dbReference>
<evidence type="ECO:0000259" key="4">
    <source>
        <dbReference type="PROSITE" id="PS50048"/>
    </source>
</evidence>
<dbReference type="Pfam" id="PF04082">
    <property type="entry name" value="Fungal_trans"/>
    <property type="match status" value="1"/>
</dbReference>
<feature type="region of interest" description="Disordered" evidence="3">
    <location>
        <begin position="645"/>
        <end position="669"/>
    </location>
</feature>